<accession>D7CSQ9</accession>
<dbReference type="PROSITE" id="PS00138">
    <property type="entry name" value="SUBTILASE_SER"/>
    <property type="match status" value="1"/>
</dbReference>
<dbReference type="InterPro" id="IPR022398">
    <property type="entry name" value="Peptidase_S8_His-AS"/>
</dbReference>
<name>D7CSQ9_TRURR</name>
<dbReference type="EMBL" id="CP002049">
    <property type="protein sequence ID" value="ADI13676.1"/>
    <property type="molecule type" value="Genomic_DNA"/>
</dbReference>
<evidence type="ECO:0000256" key="3">
    <source>
        <dbReference type="ARBA" id="ARBA00022801"/>
    </source>
</evidence>
<dbReference type="eggNOG" id="COG1404">
    <property type="taxonomic scope" value="Bacteria"/>
</dbReference>
<dbReference type="OrthoDB" id="9814383at2"/>
<evidence type="ECO:0000259" key="8">
    <source>
        <dbReference type="Pfam" id="PF00082"/>
    </source>
</evidence>
<gene>
    <name evidence="9" type="ordered locus">Trad_0539</name>
</gene>
<dbReference type="AlphaFoldDB" id="D7CSQ9"/>
<keyword evidence="4 5" id="KW-0720">Serine protease</keyword>
<protein>
    <submittedName>
        <fullName evidence="9">Peptidase S8 and S53 subtilisin kexin sedolisin</fullName>
    </submittedName>
</protein>
<feature type="region of interest" description="Disordered" evidence="7">
    <location>
        <begin position="471"/>
        <end position="493"/>
    </location>
</feature>
<feature type="active site" description="Charge relay system" evidence="5">
    <location>
        <position position="322"/>
    </location>
</feature>
<evidence type="ECO:0000256" key="6">
    <source>
        <dbReference type="RuleBase" id="RU003355"/>
    </source>
</evidence>
<organism evidence="9 10">
    <name type="scientific">Truepera radiovictrix (strain DSM 17093 / CIP 108686 / LMG 22925 / RQ-24)</name>
    <dbReference type="NCBI Taxonomy" id="649638"/>
    <lineage>
        <taxon>Bacteria</taxon>
        <taxon>Thermotogati</taxon>
        <taxon>Deinococcota</taxon>
        <taxon>Deinococci</taxon>
        <taxon>Trueperales</taxon>
        <taxon>Trueperaceae</taxon>
        <taxon>Truepera</taxon>
    </lineage>
</organism>
<evidence type="ECO:0000256" key="2">
    <source>
        <dbReference type="ARBA" id="ARBA00022670"/>
    </source>
</evidence>
<keyword evidence="10" id="KW-1185">Reference proteome</keyword>
<dbReference type="PANTHER" id="PTHR43806">
    <property type="entry name" value="PEPTIDASE S8"/>
    <property type="match status" value="1"/>
</dbReference>
<dbReference type="InterPro" id="IPR023828">
    <property type="entry name" value="Peptidase_S8_Ser-AS"/>
</dbReference>
<dbReference type="InterPro" id="IPR023827">
    <property type="entry name" value="Peptidase_S8_Asp-AS"/>
</dbReference>
<dbReference type="PROSITE" id="PS00137">
    <property type="entry name" value="SUBTILASE_HIS"/>
    <property type="match status" value="1"/>
</dbReference>
<dbReference type="STRING" id="649638.Trad_0539"/>
<feature type="domain" description="Peptidase S8/S53" evidence="8">
    <location>
        <begin position="276"/>
        <end position="553"/>
    </location>
</feature>
<dbReference type="PRINTS" id="PR00723">
    <property type="entry name" value="SUBTILISIN"/>
</dbReference>
<evidence type="ECO:0000313" key="10">
    <source>
        <dbReference type="Proteomes" id="UP000000379"/>
    </source>
</evidence>
<evidence type="ECO:0000256" key="1">
    <source>
        <dbReference type="ARBA" id="ARBA00011073"/>
    </source>
</evidence>
<reference evidence="10" key="1">
    <citation type="submission" date="2010-05" db="EMBL/GenBank/DDBJ databases">
        <title>The complete genome of Truepera radiovictris DSM 17093.</title>
        <authorList>
            <consortium name="US DOE Joint Genome Institute (JGI-PGF)"/>
            <person name="Lucas S."/>
            <person name="Copeland A."/>
            <person name="Lapidus A."/>
            <person name="Glavina del Rio T."/>
            <person name="Dalin E."/>
            <person name="Tice H."/>
            <person name="Bruce D."/>
            <person name="Goodwin L."/>
            <person name="Pitluck S."/>
            <person name="Kyrpides N."/>
            <person name="Mavromatis K."/>
            <person name="Ovchinnikova G."/>
            <person name="Munk A.C."/>
            <person name="Detter J.C."/>
            <person name="Han C."/>
            <person name="Tapia R."/>
            <person name="Land M."/>
            <person name="Hauser L."/>
            <person name="Markowitz V."/>
            <person name="Cheng J.-F."/>
            <person name="Hugenholtz P."/>
            <person name="Woyke T."/>
            <person name="Wu D."/>
            <person name="Tindall B."/>
            <person name="Pomrenke H.G."/>
            <person name="Brambilla E."/>
            <person name="Klenk H.-P."/>
            <person name="Eisen J.A."/>
        </authorList>
    </citation>
    <scope>NUCLEOTIDE SEQUENCE [LARGE SCALE GENOMIC DNA]</scope>
    <source>
        <strain evidence="10">DSM 17093 / CIP 108686 / LMG 22925 / RQ-24</strain>
    </source>
</reference>
<dbReference type="CDD" id="cd07496">
    <property type="entry name" value="Peptidases_S8_13"/>
    <property type="match status" value="1"/>
</dbReference>
<dbReference type="InterPro" id="IPR034176">
    <property type="entry name" value="Peptidases_S8_13"/>
</dbReference>
<dbReference type="HOGENOM" id="CLU_011263_8_0_0"/>
<evidence type="ECO:0000256" key="4">
    <source>
        <dbReference type="ARBA" id="ARBA00022825"/>
    </source>
</evidence>
<evidence type="ECO:0000256" key="7">
    <source>
        <dbReference type="SAM" id="MobiDB-lite"/>
    </source>
</evidence>
<dbReference type="RefSeq" id="WP_013177056.1">
    <property type="nucleotide sequence ID" value="NC_014221.1"/>
</dbReference>
<evidence type="ECO:0000256" key="5">
    <source>
        <dbReference type="PROSITE-ProRule" id="PRU01240"/>
    </source>
</evidence>
<dbReference type="InterPro" id="IPR000209">
    <property type="entry name" value="Peptidase_S8/S53_dom"/>
</dbReference>
<sequence>MNVHKFAPEGRRAAPLHALRGGARGLAALLALLLLTACGTREDAPTGALRLDIFGLPAGQAAAVQVAGPGGFARTLTQSQTITNLAPGSYTVSAQSVAGYAPQVSGSPAQVRANATAQVSVTYRAAPGPGPGPAPGPGGDISGTVSVVGTVPVGAGASATAPFVPGEVIVKFREALTAQGTLQAAGRSLAPVRPVGGEGAQLYRVAAAELGTASAAREATLAAVSALRAREDVLYAHPNYLVEAFAEPNDPLYAGQWHYRAINLPEAWAITTGGPVTVAVLDTGVATGHPDLASKLLPGYSFVTVEGRGADATDPGGGSSYHGTHVAGTVAAATDNGVGVAGVSWGARLLPVRVLGQSGGNLADAIDGIYWSVGLPVPDVPDNPNPARVLNLSLGGPFLCSEVPALQEAFDRAVATGATVVVAAGNDNTDASGVTPASCGNVITVGATDARGVRAGYSNFGARIDVMAPGGDLGRDDTGDGEPDGVLSTLRDPASGQDTYGYLDGTSMAAPHVAGLVALMKTLRPGLTGPQVRDLLARTATPISGCSVGCGAGLIDAAAALRALQAPAAPNFALGLSPATLSLTAGESADVEVSISRANFDGEVALSVQGVPSGLSATFSPQSTAGGSSTLTLSADAELSGTFELTVQAVGGGLTRTATLSVFVERPDAPPVTPTPTVDVQGTYVFACPVVVAEADVCDVAALPSVQIAESGTSASYTIPDVPPGSYYVFAWNDLNGNGQLDVGEPVGVHVQGDQAVTVVPPVTGVDITMVPAVGTQAGGVRLRHGAE</sequence>
<dbReference type="Proteomes" id="UP000000379">
    <property type="component" value="Chromosome"/>
</dbReference>
<dbReference type="PROSITE" id="PS51892">
    <property type="entry name" value="SUBTILASE"/>
    <property type="match status" value="1"/>
</dbReference>
<dbReference type="InterPro" id="IPR015500">
    <property type="entry name" value="Peptidase_S8_subtilisin-rel"/>
</dbReference>
<dbReference type="PANTHER" id="PTHR43806:SF11">
    <property type="entry name" value="CEREVISIN-RELATED"/>
    <property type="match status" value="1"/>
</dbReference>
<dbReference type="eggNOG" id="COG4704">
    <property type="taxonomic scope" value="Bacteria"/>
</dbReference>
<dbReference type="PROSITE" id="PS00136">
    <property type="entry name" value="SUBTILASE_ASP"/>
    <property type="match status" value="1"/>
</dbReference>
<dbReference type="InterPro" id="IPR050131">
    <property type="entry name" value="Peptidase_S8_subtilisin-like"/>
</dbReference>
<dbReference type="InterPro" id="IPR036852">
    <property type="entry name" value="Peptidase_S8/S53_dom_sf"/>
</dbReference>
<dbReference type="KEGG" id="tra:Trad_0539"/>
<dbReference type="GO" id="GO:0004252">
    <property type="term" value="F:serine-type endopeptidase activity"/>
    <property type="evidence" value="ECO:0007669"/>
    <property type="project" value="UniProtKB-UniRule"/>
</dbReference>
<comment type="similarity">
    <text evidence="1 5 6">Belongs to the peptidase S8 family.</text>
</comment>
<evidence type="ECO:0000313" key="9">
    <source>
        <dbReference type="EMBL" id="ADI13676.1"/>
    </source>
</evidence>
<dbReference type="Pfam" id="PF00082">
    <property type="entry name" value="Peptidase_S8"/>
    <property type="match status" value="1"/>
</dbReference>
<feature type="active site" description="Charge relay system" evidence="5">
    <location>
        <position position="507"/>
    </location>
</feature>
<reference evidence="9 10" key="2">
    <citation type="journal article" date="2011" name="Stand. Genomic Sci.">
        <title>Complete genome sequence of Truepera radiovictrix type strain (RQ-24).</title>
        <authorList>
            <person name="Ivanova N."/>
            <person name="Rohde C."/>
            <person name="Munk C."/>
            <person name="Nolan M."/>
            <person name="Lucas S."/>
            <person name="Del Rio T.G."/>
            <person name="Tice H."/>
            <person name="Deshpande S."/>
            <person name="Cheng J.F."/>
            <person name="Tapia R."/>
            <person name="Han C."/>
            <person name="Goodwin L."/>
            <person name="Pitluck S."/>
            <person name="Liolios K."/>
            <person name="Mavromatis K."/>
            <person name="Mikhailova N."/>
            <person name="Pati A."/>
            <person name="Chen A."/>
            <person name="Palaniappan K."/>
            <person name="Land M."/>
            <person name="Hauser L."/>
            <person name="Chang Y.J."/>
            <person name="Jeffries C.D."/>
            <person name="Brambilla E."/>
            <person name="Rohde M."/>
            <person name="Goker M."/>
            <person name="Tindall B.J."/>
            <person name="Woyke T."/>
            <person name="Bristow J."/>
            <person name="Eisen J.A."/>
            <person name="Markowitz V."/>
            <person name="Hugenholtz P."/>
            <person name="Kyrpides N.C."/>
            <person name="Klenk H.P."/>
            <person name="Lapidus A."/>
        </authorList>
    </citation>
    <scope>NUCLEOTIDE SEQUENCE [LARGE SCALE GENOMIC DNA]</scope>
    <source>
        <strain evidence="10">DSM 17093 / CIP 108686 / LMG 22925 / RQ-24</strain>
    </source>
</reference>
<proteinExistence type="inferred from homology"/>
<feature type="active site" description="Charge relay system" evidence="5">
    <location>
        <position position="282"/>
    </location>
</feature>
<keyword evidence="3 5" id="KW-0378">Hydrolase</keyword>
<dbReference type="Gene3D" id="3.40.50.200">
    <property type="entry name" value="Peptidase S8/S53 domain"/>
    <property type="match status" value="1"/>
</dbReference>
<keyword evidence="2 5" id="KW-0645">Protease</keyword>
<dbReference type="SUPFAM" id="SSF52743">
    <property type="entry name" value="Subtilisin-like"/>
    <property type="match status" value="1"/>
</dbReference>
<dbReference type="GO" id="GO:0006508">
    <property type="term" value="P:proteolysis"/>
    <property type="evidence" value="ECO:0007669"/>
    <property type="project" value="UniProtKB-KW"/>
</dbReference>